<organism evidence="1 2">
    <name type="scientific">Botrytis galanthina</name>
    <dbReference type="NCBI Taxonomy" id="278940"/>
    <lineage>
        <taxon>Eukaryota</taxon>
        <taxon>Fungi</taxon>
        <taxon>Dikarya</taxon>
        <taxon>Ascomycota</taxon>
        <taxon>Pezizomycotina</taxon>
        <taxon>Leotiomycetes</taxon>
        <taxon>Helotiales</taxon>
        <taxon>Sclerotiniaceae</taxon>
        <taxon>Botrytis</taxon>
    </lineage>
</organism>
<proteinExistence type="predicted"/>
<reference evidence="1 2" key="1">
    <citation type="submission" date="2017-12" db="EMBL/GenBank/DDBJ databases">
        <title>Comparative genomics of Botrytis spp.</title>
        <authorList>
            <person name="Valero-Jimenez C.A."/>
            <person name="Tapia P."/>
            <person name="Veloso J."/>
            <person name="Silva-Moreno E."/>
            <person name="Staats M."/>
            <person name="Valdes J.H."/>
            <person name="Van Kan J.A.L."/>
        </authorList>
    </citation>
    <scope>NUCLEOTIDE SEQUENCE [LARGE SCALE GENOMIC DNA]</scope>
    <source>
        <strain evidence="1 2">MUCL435</strain>
    </source>
</reference>
<sequence>MGYVRRSCGNRKVMPKFCYHVQVIEHANDDERNESKIFVDYTTQSCGNRIVKYRSSYSPSAIQHLNDSSKNQLGNILIRKHDISNEMKVKSIYLTGECGNGMM</sequence>
<protein>
    <submittedName>
        <fullName evidence="1">Uncharacterized protein</fullName>
    </submittedName>
</protein>
<comment type="caution">
    <text evidence="1">The sequence shown here is derived from an EMBL/GenBank/DDBJ whole genome shotgun (WGS) entry which is preliminary data.</text>
</comment>
<gene>
    <name evidence="1" type="ORF">BGAL_0577g00010</name>
</gene>
<dbReference type="EMBL" id="PQXL01000576">
    <property type="protein sequence ID" value="THV44796.1"/>
    <property type="molecule type" value="Genomic_DNA"/>
</dbReference>
<accession>A0A4V4HTA5</accession>
<dbReference type="Proteomes" id="UP000308671">
    <property type="component" value="Unassembled WGS sequence"/>
</dbReference>
<dbReference type="AlphaFoldDB" id="A0A4V4HTA5"/>
<name>A0A4V4HTA5_9HELO</name>
<evidence type="ECO:0000313" key="1">
    <source>
        <dbReference type="EMBL" id="THV44796.1"/>
    </source>
</evidence>
<evidence type="ECO:0000313" key="2">
    <source>
        <dbReference type="Proteomes" id="UP000308671"/>
    </source>
</evidence>
<keyword evidence="2" id="KW-1185">Reference proteome</keyword>